<evidence type="ECO:0000256" key="6">
    <source>
        <dbReference type="SAM" id="Phobius"/>
    </source>
</evidence>
<evidence type="ECO:0000256" key="5">
    <source>
        <dbReference type="SAM" id="MobiDB-lite"/>
    </source>
</evidence>
<feature type="region of interest" description="Disordered" evidence="5">
    <location>
        <begin position="166"/>
        <end position="185"/>
    </location>
</feature>
<feature type="domain" description="VASt" evidence="7">
    <location>
        <begin position="207"/>
        <end position="380"/>
    </location>
</feature>
<evidence type="ECO:0000259" key="7">
    <source>
        <dbReference type="PROSITE" id="PS51778"/>
    </source>
</evidence>
<evidence type="ECO:0000256" key="4">
    <source>
        <dbReference type="ARBA" id="ARBA00023136"/>
    </source>
</evidence>
<dbReference type="OMA" id="EWIEMAN"/>
<reference evidence="8 9" key="1">
    <citation type="journal article" date="2013" name="PLoS Genet.">
        <title>Distinctive expansion of potential virulence genes in the genome of the oomycete fish pathogen Saprolegnia parasitica.</title>
        <authorList>
            <person name="Jiang R.H."/>
            <person name="de Bruijn I."/>
            <person name="Haas B.J."/>
            <person name="Belmonte R."/>
            <person name="Lobach L."/>
            <person name="Christie J."/>
            <person name="van den Ackerveken G."/>
            <person name="Bottin A."/>
            <person name="Bulone V."/>
            <person name="Diaz-Moreno S.M."/>
            <person name="Dumas B."/>
            <person name="Fan L."/>
            <person name="Gaulin E."/>
            <person name="Govers F."/>
            <person name="Grenville-Briggs L.J."/>
            <person name="Horner N.R."/>
            <person name="Levin J.Z."/>
            <person name="Mammella M."/>
            <person name="Meijer H.J."/>
            <person name="Morris P."/>
            <person name="Nusbaum C."/>
            <person name="Oome S."/>
            <person name="Phillips A.J."/>
            <person name="van Rooyen D."/>
            <person name="Rzeszutek E."/>
            <person name="Saraiva M."/>
            <person name="Secombes C.J."/>
            <person name="Seidl M.F."/>
            <person name="Snel B."/>
            <person name="Stassen J.H."/>
            <person name="Sykes S."/>
            <person name="Tripathy S."/>
            <person name="van den Berg H."/>
            <person name="Vega-Arreguin J.C."/>
            <person name="Wawra S."/>
            <person name="Young S.K."/>
            <person name="Zeng Q."/>
            <person name="Dieguez-Uribeondo J."/>
            <person name="Russ C."/>
            <person name="Tyler B.M."/>
            <person name="van West P."/>
        </authorList>
    </citation>
    <scope>NUCLEOTIDE SEQUENCE [LARGE SCALE GENOMIC DNA]</scope>
    <source>
        <strain evidence="8 9">CBS 223.65</strain>
    </source>
</reference>
<evidence type="ECO:0000256" key="3">
    <source>
        <dbReference type="ARBA" id="ARBA00022989"/>
    </source>
</evidence>
<feature type="compositionally biased region" description="Low complexity" evidence="5">
    <location>
        <begin position="389"/>
        <end position="401"/>
    </location>
</feature>
<evidence type="ECO:0000256" key="2">
    <source>
        <dbReference type="ARBA" id="ARBA00022692"/>
    </source>
</evidence>
<feature type="region of interest" description="Disordered" evidence="5">
    <location>
        <begin position="379"/>
        <end position="421"/>
    </location>
</feature>
<dbReference type="InterPro" id="IPR011993">
    <property type="entry name" value="PH-like_dom_sf"/>
</dbReference>
<dbReference type="VEuPathDB" id="FungiDB:SPRG_05026"/>
<dbReference type="KEGG" id="spar:SPRG_05026"/>
<dbReference type="Pfam" id="PF02893">
    <property type="entry name" value="GRAM"/>
    <property type="match status" value="1"/>
</dbReference>
<dbReference type="PANTHER" id="PTHR47666:SF1">
    <property type="entry name" value="PROTEIN VASCULAR ASSOCIATED DEATH 1, CHLOROPLASTIC"/>
    <property type="match status" value="1"/>
</dbReference>
<keyword evidence="2 6" id="KW-0812">Transmembrane</keyword>
<protein>
    <recommendedName>
        <fullName evidence="7">VASt domain-containing protein</fullName>
    </recommendedName>
</protein>
<accession>A0A067CM68</accession>
<dbReference type="Gene3D" id="2.30.29.30">
    <property type="entry name" value="Pleckstrin-homology domain (PH domain)/Phosphotyrosine-binding domain (PTB)"/>
    <property type="match status" value="1"/>
</dbReference>
<dbReference type="GO" id="GO:0016020">
    <property type="term" value="C:membrane"/>
    <property type="evidence" value="ECO:0007669"/>
    <property type="project" value="UniProtKB-SubCell"/>
</dbReference>
<name>A0A067CM68_SAPPC</name>
<dbReference type="CDD" id="cd13220">
    <property type="entry name" value="PH-GRAM_GRAMDC"/>
    <property type="match status" value="1"/>
</dbReference>
<dbReference type="SMART" id="SM00568">
    <property type="entry name" value="GRAM"/>
    <property type="match status" value="1"/>
</dbReference>
<dbReference type="Proteomes" id="UP000030745">
    <property type="component" value="Unassembled WGS sequence"/>
</dbReference>
<dbReference type="EMBL" id="KK583202">
    <property type="protein sequence ID" value="KDO30315.1"/>
    <property type="molecule type" value="Genomic_DNA"/>
</dbReference>
<comment type="subcellular location">
    <subcellularLocation>
        <location evidence="1">Membrane</location>
        <topology evidence="1">Single-pass membrane protein</topology>
    </subcellularLocation>
</comment>
<feature type="transmembrane region" description="Helical" evidence="6">
    <location>
        <begin position="445"/>
        <end position="463"/>
    </location>
</feature>
<dbReference type="PROSITE" id="PS51778">
    <property type="entry name" value="VAST"/>
    <property type="match status" value="1"/>
</dbReference>
<organism evidence="8 9">
    <name type="scientific">Saprolegnia parasitica (strain CBS 223.65)</name>
    <dbReference type="NCBI Taxonomy" id="695850"/>
    <lineage>
        <taxon>Eukaryota</taxon>
        <taxon>Sar</taxon>
        <taxon>Stramenopiles</taxon>
        <taxon>Oomycota</taxon>
        <taxon>Saprolegniomycetes</taxon>
        <taxon>Saprolegniales</taxon>
        <taxon>Saprolegniaceae</taxon>
        <taxon>Saprolegnia</taxon>
    </lineage>
</organism>
<dbReference type="Pfam" id="PF16016">
    <property type="entry name" value="VASt"/>
    <property type="match status" value="1"/>
</dbReference>
<dbReference type="RefSeq" id="XP_012198925.1">
    <property type="nucleotide sequence ID" value="XM_012343535.1"/>
</dbReference>
<proteinExistence type="predicted"/>
<evidence type="ECO:0000256" key="1">
    <source>
        <dbReference type="ARBA" id="ARBA00004167"/>
    </source>
</evidence>
<keyword evidence="9" id="KW-1185">Reference proteome</keyword>
<evidence type="ECO:0000313" key="8">
    <source>
        <dbReference type="EMBL" id="KDO30315.1"/>
    </source>
</evidence>
<keyword evidence="3 6" id="KW-1133">Transmembrane helix</keyword>
<feature type="region of interest" description="Disordered" evidence="5">
    <location>
        <begin position="1"/>
        <end position="30"/>
    </location>
</feature>
<dbReference type="OrthoDB" id="2162691at2759"/>
<keyword evidence="4 6" id="KW-0472">Membrane</keyword>
<evidence type="ECO:0000313" key="9">
    <source>
        <dbReference type="Proteomes" id="UP000030745"/>
    </source>
</evidence>
<dbReference type="InterPro" id="IPR031968">
    <property type="entry name" value="VASt"/>
</dbReference>
<sequence length="510" mass="55738">MVHVVSPPSPAASSSSINGSQGSKSHSSSEESLVDVAPVIDEVRDDIICAIFNLPASTIFYPDYSCALVATLAFQGRMYPASDSVCFYSNFLGKETKLVIPYETITELAKTTTMFSNAFCLKTAAKEFTFTSFWGTNRDQCYDLLTSLRNKALGITTTTITTTPSVASPTSDLAPVATPPSPAAPAPAELVPALDAPIPTMSSDPAPMNDIMKYTFPIPVETFVDNFLLTNPSLASSSSTGARKGATELKCDLWTEHPDDASLGLTRTASFVLPVDAPIGPKSTRVHVTQVRRPLEHGGYLFDTSTKLADIPYSDCFLVEDRWILRKISETSCELCVQLRVVFLKSTMWRGIIESRAKSECKIKLLEWIEMANQAMSSDGLPPYPPGSRLPSPRKLPSPKRALSPRRKATNKPKPAPIDVKPATSTATAIAADVRRSVALKRNNIMPILFPWLVVIFLAVYVYRVHSTLSTMEATMESQQRVLEQLVKTLGQDTHDLLPALLVPQMAIYR</sequence>
<dbReference type="PANTHER" id="PTHR47666">
    <property type="entry name" value="PROTEIN VASCULAR ASSOCIATED DEATH 1, CHLOROPLASTIC"/>
    <property type="match status" value="1"/>
</dbReference>
<dbReference type="AlphaFoldDB" id="A0A067CM68"/>
<feature type="compositionally biased region" description="Low complexity" evidence="5">
    <location>
        <begin position="11"/>
        <end position="26"/>
    </location>
</feature>
<gene>
    <name evidence="8" type="ORF">SPRG_05026</name>
</gene>
<dbReference type="InterPro" id="IPR004182">
    <property type="entry name" value="GRAM"/>
</dbReference>
<dbReference type="GeneID" id="24127435"/>